<accession>A0AAU9NM87</accession>
<gene>
    <name evidence="1" type="ORF">LVIROSA_LOCUS25201</name>
</gene>
<protein>
    <submittedName>
        <fullName evidence="1">Uncharacterized protein</fullName>
    </submittedName>
</protein>
<dbReference type="AlphaFoldDB" id="A0AAU9NM87"/>
<reference evidence="1 2" key="1">
    <citation type="submission" date="2022-01" db="EMBL/GenBank/DDBJ databases">
        <authorList>
            <person name="Xiong W."/>
            <person name="Schranz E."/>
        </authorList>
    </citation>
    <scope>NUCLEOTIDE SEQUENCE [LARGE SCALE GENOMIC DNA]</scope>
</reference>
<sequence length="137" mass="15138">MLYIEIVFSPGHLSSPSPNPYIFIIDSSSPFLAPVICLSLPSSACHHHLLLAITIVIIVPRCVSILGSVRCLLQTVHAFFKLLCSICYPGDQAKFLYGINFELSTKSISMVRCVSEFLEMTEEYVVGNLVTRSEANL</sequence>
<evidence type="ECO:0000313" key="2">
    <source>
        <dbReference type="Proteomes" id="UP001157418"/>
    </source>
</evidence>
<dbReference type="Proteomes" id="UP001157418">
    <property type="component" value="Unassembled WGS sequence"/>
</dbReference>
<name>A0AAU9NM87_9ASTR</name>
<organism evidence="1 2">
    <name type="scientific">Lactuca virosa</name>
    <dbReference type="NCBI Taxonomy" id="75947"/>
    <lineage>
        <taxon>Eukaryota</taxon>
        <taxon>Viridiplantae</taxon>
        <taxon>Streptophyta</taxon>
        <taxon>Embryophyta</taxon>
        <taxon>Tracheophyta</taxon>
        <taxon>Spermatophyta</taxon>
        <taxon>Magnoliopsida</taxon>
        <taxon>eudicotyledons</taxon>
        <taxon>Gunneridae</taxon>
        <taxon>Pentapetalae</taxon>
        <taxon>asterids</taxon>
        <taxon>campanulids</taxon>
        <taxon>Asterales</taxon>
        <taxon>Asteraceae</taxon>
        <taxon>Cichorioideae</taxon>
        <taxon>Cichorieae</taxon>
        <taxon>Lactucinae</taxon>
        <taxon>Lactuca</taxon>
    </lineage>
</organism>
<dbReference type="EMBL" id="CAKMRJ010004445">
    <property type="protein sequence ID" value="CAH1438974.1"/>
    <property type="molecule type" value="Genomic_DNA"/>
</dbReference>
<proteinExistence type="predicted"/>
<keyword evidence="2" id="KW-1185">Reference proteome</keyword>
<evidence type="ECO:0000313" key="1">
    <source>
        <dbReference type="EMBL" id="CAH1438974.1"/>
    </source>
</evidence>
<comment type="caution">
    <text evidence="1">The sequence shown here is derived from an EMBL/GenBank/DDBJ whole genome shotgun (WGS) entry which is preliminary data.</text>
</comment>